<dbReference type="Pfam" id="PF12704">
    <property type="entry name" value="MacB_PCD"/>
    <property type="match status" value="1"/>
</dbReference>
<dbReference type="Pfam" id="PF02687">
    <property type="entry name" value="FtsX"/>
    <property type="match status" value="2"/>
</dbReference>
<protein>
    <recommendedName>
        <fullName evidence="11">ABC3 transporter permease protein domain-containing protein</fullName>
    </recommendedName>
</protein>
<feature type="transmembrane region" description="Helical" evidence="6">
    <location>
        <begin position="466"/>
        <end position="489"/>
    </location>
</feature>
<feature type="domain" description="MacB-like periplasmic core" evidence="8">
    <location>
        <begin position="100"/>
        <end position="320"/>
    </location>
</feature>
<comment type="caution">
    <text evidence="9">The sequence shown here is derived from an EMBL/GenBank/DDBJ whole genome shotgun (WGS) entry which is preliminary data.</text>
</comment>
<dbReference type="Proteomes" id="UP000075583">
    <property type="component" value="Unassembled WGS sequence"/>
</dbReference>
<feature type="domain" description="ABC3 transporter permease C-terminal" evidence="7">
    <location>
        <begin position="377"/>
        <end position="490"/>
    </location>
</feature>
<dbReference type="InterPro" id="IPR025857">
    <property type="entry name" value="MacB_PCD"/>
</dbReference>
<dbReference type="AlphaFoldDB" id="A0A150XIR1"/>
<evidence type="ECO:0000256" key="3">
    <source>
        <dbReference type="ARBA" id="ARBA00022692"/>
    </source>
</evidence>
<gene>
    <name evidence="9" type="ORF">MB14_17645</name>
</gene>
<feature type="transmembrane region" description="Helical" evidence="6">
    <location>
        <begin position="846"/>
        <end position="867"/>
    </location>
</feature>
<proteinExistence type="predicted"/>
<dbReference type="InterPro" id="IPR003838">
    <property type="entry name" value="ABC3_permease_C"/>
</dbReference>
<feature type="transmembrane region" description="Helical" evidence="6">
    <location>
        <begin position="422"/>
        <end position="444"/>
    </location>
</feature>
<dbReference type="InterPro" id="IPR047699">
    <property type="entry name" value="Permease_put_prefix"/>
</dbReference>
<dbReference type="GO" id="GO:0022857">
    <property type="term" value="F:transmembrane transporter activity"/>
    <property type="evidence" value="ECO:0007669"/>
    <property type="project" value="TreeGrafter"/>
</dbReference>
<dbReference type="InterPro" id="IPR050250">
    <property type="entry name" value="Macrolide_Exporter_MacB"/>
</dbReference>
<dbReference type="NCBIfam" id="NF038404">
    <property type="entry name" value="perm_prefix_2"/>
    <property type="match status" value="1"/>
</dbReference>
<dbReference type="STRING" id="279360.MB14_17645"/>
<dbReference type="GO" id="GO:0005886">
    <property type="term" value="C:plasma membrane"/>
    <property type="evidence" value="ECO:0007669"/>
    <property type="project" value="UniProtKB-SubCell"/>
</dbReference>
<keyword evidence="10" id="KW-1185">Reference proteome</keyword>
<dbReference type="OrthoDB" id="973284at2"/>
<dbReference type="PANTHER" id="PTHR30572:SF18">
    <property type="entry name" value="ABC-TYPE MACROLIDE FAMILY EXPORT SYSTEM PERMEASE COMPONENT 2"/>
    <property type="match status" value="1"/>
</dbReference>
<name>A0A150XIR1_ROSEK</name>
<feature type="transmembrane region" description="Helical" evidence="6">
    <location>
        <begin position="763"/>
        <end position="784"/>
    </location>
</feature>
<feature type="transmembrane region" description="Helical" evidence="6">
    <location>
        <begin position="98"/>
        <end position="118"/>
    </location>
</feature>
<evidence type="ECO:0000256" key="2">
    <source>
        <dbReference type="ARBA" id="ARBA00022475"/>
    </source>
</evidence>
<feature type="transmembrane region" description="Helical" evidence="6">
    <location>
        <begin position="510"/>
        <end position="533"/>
    </location>
</feature>
<dbReference type="PANTHER" id="PTHR30572">
    <property type="entry name" value="MEMBRANE COMPONENT OF TRANSPORTER-RELATED"/>
    <property type="match status" value="1"/>
</dbReference>
<dbReference type="RefSeq" id="WP_062590961.1">
    <property type="nucleotide sequence ID" value="NZ_LQZQ01000009.1"/>
</dbReference>
<keyword evidence="5 6" id="KW-0472">Membrane</keyword>
<evidence type="ECO:0000313" key="10">
    <source>
        <dbReference type="Proteomes" id="UP000075583"/>
    </source>
</evidence>
<keyword evidence="3 6" id="KW-0812">Transmembrane</keyword>
<evidence type="ECO:0000256" key="6">
    <source>
        <dbReference type="SAM" id="Phobius"/>
    </source>
</evidence>
<feature type="transmembrane region" description="Helical" evidence="6">
    <location>
        <begin position="369"/>
        <end position="393"/>
    </location>
</feature>
<comment type="subcellular location">
    <subcellularLocation>
        <location evidence="1">Cell membrane</location>
        <topology evidence="1">Multi-pass membrane protein</topology>
    </subcellularLocation>
</comment>
<evidence type="ECO:0000259" key="8">
    <source>
        <dbReference type="Pfam" id="PF12704"/>
    </source>
</evidence>
<evidence type="ECO:0000259" key="7">
    <source>
        <dbReference type="Pfam" id="PF02687"/>
    </source>
</evidence>
<evidence type="ECO:0000313" key="9">
    <source>
        <dbReference type="EMBL" id="KYG78555.1"/>
    </source>
</evidence>
<evidence type="ECO:0000256" key="5">
    <source>
        <dbReference type="ARBA" id="ARBA00023136"/>
    </source>
</evidence>
<evidence type="ECO:0008006" key="11">
    <source>
        <dbReference type="Google" id="ProtNLM"/>
    </source>
</evidence>
<keyword evidence="4 6" id="KW-1133">Transmembrane helix</keyword>
<evidence type="ECO:0000256" key="1">
    <source>
        <dbReference type="ARBA" id="ARBA00004651"/>
    </source>
</evidence>
<organism evidence="9 10">
    <name type="scientific">Roseivirga ehrenbergii (strain DSM 102268 / JCM 13514 / KCTC 12282 / NCIMB 14502 / KMM 6017)</name>
    <dbReference type="NCBI Taxonomy" id="279360"/>
    <lineage>
        <taxon>Bacteria</taxon>
        <taxon>Pseudomonadati</taxon>
        <taxon>Bacteroidota</taxon>
        <taxon>Cytophagia</taxon>
        <taxon>Cytophagales</taxon>
        <taxon>Roseivirgaceae</taxon>
        <taxon>Roseivirga</taxon>
    </lineage>
</organism>
<keyword evidence="2" id="KW-1003">Cell membrane</keyword>
<sequence length="883" mass="99344">MGLQSTYEPPKLAVKLLSLVCKKKLFEEIEGDLYEYYQGQREEKTKRVANLYYWFHMLNFLRPFAIKKLGQNSNTIIMYRSYFKFTWRGMLRQKLQTSFHLLGLIMAFCVCGFIYSHIKYESSYDSFLDNADDIYRVAWMNQNPQTRTPHPMAQALADDFPEVIDAVSISPIYGSGLTKATVLLKNEKNNITFDEPNGYFVDSTFFDVFSFKPIHGNVKEALQTTWGIILTKSVAEKYFGEANPVGERLTFNGMEDMLEVAAVVEDTPKNSHFRFNFLISYVSLKSLQFNDPWMSWDDFGHFNYLKLAPGTDAKAFEAKIPDWAPKYLGWDEENVEALKTGENKFELQPIQSIHLHSNIRWELEANGSYSYLLIYGISALFILLISIINFVNLNTAKAAQRLKEVGVKKTLGAYKSQVVSQFIFEALFTTFLALALSFVAMYMLETPFNQLVNGNISVADLYQTDVILVLLSIAIVTAFVSAIYPSLYLNSFEAGQILKGLKTTKLGGSSVRNGLLAIQFVAAILMISGSIIIKNQISFLKNKDLGFKQENLLVVEVDDFQGDLEVMKTSIQKSAGVLDVSLVSNVPGGQFNQHPIYAANNPSLRVDAAEMFIDNDLATTLSLNIEAGRMLNKEFSADSSGTAFVLNETAIRELSLEDPIGKQLNWVNNEQLVKGTIVGVVKDFNYNSLHVPVRPMIMMVPTSFGYNYLVAKVSPANLKETILSVESNFKEVYPEGSFSYRFLDDQIERLYLEETRTLKLTTLLSAISIFLACGGLLGIVSIVIKQRVKEISIRKIMGASASQILWLMNFKYLLIAGVSLLIAVPVSVYFMKDWLSNFTYQIGIDPLTYVLTAIAVLLLIGFTITLISMKTVKSNPVNALRSE</sequence>
<accession>A0A150XIR1</accession>
<feature type="transmembrane region" description="Helical" evidence="6">
    <location>
        <begin position="804"/>
        <end position="826"/>
    </location>
</feature>
<evidence type="ECO:0000256" key="4">
    <source>
        <dbReference type="ARBA" id="ARBA00022989"/>
    </source>
</evidence>
<reference evidence="9" key="1">
    <citation type="submission" date="2016-01" db="EMBL/GenBank/DDBJ databases">
        <title>Genome sequencing of Roseivirga ehrenbergii KMM 6017.</title>
        <authorList>
            <person name="Selvaratnam C."/>
            <person name="Thevarajoo S."/>
            <person name="Goh K.M."/>
            <person name="Ee R."/>
            <person name="Chan K.-G."/>
            <person name="Chong C.S."/>
        </authorList>
    </citation>
    <scope>NUCLEOTIDE SEQUENCE [LARGE SCALE GENOMIC DNA]</scope>
    <source>
        <strain evidence="9">KMM 6017</strain>
    </source>
</reference>
<feature type="domain" description="ABC3 transporter permease C-terminal" evidence="7">
    <location>
        <begin position="763"/>
        <end position="876"/>
    </location>
</feature>
<dbReference type="EMBL" id="LQZQ01000009">
    <property type="protein sequence ID" value="KYG78555.1"/>
    <property type="molecule type" value="Genomic_DNA"/>
</dbReference>